<evidence type="ECO:0000256" key="1">
    <source>
        <dbReference type="SAM" id="MobiDB-lite"/>
    </source>
</evidence>
<evidence type="ECO:0000313" key="3">
    <source>
        <dbReference type="EMBL" id="MDR7329988.1"/>
    </source>
</evidence>
<protein>
    <recommendedName>
        <fullName evidence="5">Secreted protein</fullName>
    </recommendedName>
</protein>
<evidence type="ECO:0000256" key="2">
    <source>
        <dbReference type="SAM" id="SignalP"/>
    </source>
</evidence>
<evidence type="ECO:0008006" key="5">
    <source>
        <dbReference type="Google" id="ProtNLM"/>
    </source>
</evidence>
<dbReference type="EMBL" id="JAVDXZ010000001">
    <property type="protein sequence ID" value="MDR7329988.1"/>
    <property type="molecule type" value="Genomic_DNA"/>
</dbReference>
<evidence type="ECO:0000313" key="4">
    <source>
        <dbReference type="Proteomes" id="UP001180840"/>
    </source>
</evidence>
<accession>A0ABU2A1I9</accession>
<feature type="compositionally biased region" description="Polar residues" evidence="1">
    <location>
        <begin position="33"/>
        <end position="51"/>
    </location>
</feature>
<feature type="chain" id="PRO_5045724747" description="Secreted protein" evidence="2">
    <location>
        <begin position="20"/>
        <end position="188"/>
    </location>
</feature>
<dbReference type="Proteomes" id="UP001180840">
    <property type="component" value="Unassembled WGS sequence"/>
</dbReference>
<dbReference type="RefSeq" id="WP_290195270.1">
    <property type="nucleotide sequence ID" value="NZ_CP047654.1"/>
</dbReference>
<sequence length="188" mass="19747">MRHLTVARPAIAAALSASALLLVACGSDNGASTQLTPTESLEVSPTTNNPAPETREVAPKEVPRSEFREPVVDEGLNVEYHFQGTTLGDYGGTVVSVAVTNLNDVPLPPQELATPTLRYNAGGGDMEEASTLQVEVPAGSPPVQVPLDLPLGAGATTNLHFTYDVSRGNLWDAEFRIGNVIFAGDLII</sequence>
<keyword evidence="2" id="KW-0732">Signal</keyword>
<feature type="region of interest" description="Disordered" evidence="1">
    <location>
        <begin position="33"/>
        <end position="63"/>
    </location>
</feature>
<feature type="signal peptide" evidence="2">
    <location>
        <begin position="1"/>
        <end position="19"/>
    </location>
</feature>
<proteinExistence type="predicted"/>
<feature type="compositionally biased region" description="Basic and acidic residues" evidence="1">
    <location>
        <begin position="53"/>
        <end position="63"/>
    </location>
</feature>
<organism evidence="3 4">
    <name type="scientific">Corynebacterium guangdongense</name>
    <dbReference type="NCBI Taxonomy" id="1783348"/>
    <lineage>
        <taxon>Bacteria</taxon>
        <taxon>Bacillati</taxon>
        <taxon>Actinomycetota</taxon>
        <taxon>Actinomycetes</taxon>
        <taxon>Mycobacteriales</taxon>
        <taxon>Corynebacteriaceae</taxon>
        <taxon>Corynebacterium</taxon>
    </lineage>
</organism>
<gene>
    <name evidence="3" type="ORF">J2S39_001664</name>
</gene>
<comment type="caution">
    <text evidence="3">The sequence shown here is derived from an EMBL/GenBank/DDBJ whole genome shotgun (WGS) entry which is preliminary data.</text>
</comment>
<reference evidence="3" key="1">
    <citation type="submission" date="2023-07" db="EMBL/GenBank/DDBJ databases">
        <title>Sequencing the genomes of 1000 actinobacteria strains.</title>
        <authorList>
            <person name="Klenk H.-P."/>
        </authorList>
    </citation>
    <scope>NUCLEOTIDE SEQUENCE</scope>
    <source>
        <strain evidence="3">DSM 107476</strain>
    </source>
</reference>
<dbReference type="PROSITE" id="PS51257">
    <property type="entry name" value="PROKAR_LIPOPROTEIN"/>
    <property type="match status" value="1"/>
</dbReference>
<keyword evidence="4" id="KW-1185">Reference proteome</keyword>
<name>A0ABU2A1I9_9CORY</name>